<dbReference type="AlphaFoldDB" id="A0A433QMQ0"/>
<organism evidence="1 2">
    <name type="scientific">Jimgerdemannia flammicorona</name>
    <dbReference type="NCBI Taxonomy" id="994334"/>
    <lineage>
        <taxon>Eukaryota</taxon>
        <taxon>Fungi</taxon>
        <taxon>Fungi incertae sedis</taxon>
        <taxon>Mucoromycota</taxon>
        <taxon>Mucoromycotina</taxon>
        <taxon>Endogonomycetes</taxon>
        <taxon>Endogonales</taxon>
        <taxon>Endogonaceae</taxon>
        <taxon>Jimgerdemannia</taxon>
    </lineage>
</organism>
<keyword evidence="2" id="KW-1185">Reference proteome</keyword>
<reference evidence="1 2" key="1">
    <citation type="journal article" date="2018" name="New Phytol.">
        <title>Phylogenomics of Endogonaceae and evolution of mycorrhizas within Mucoromycota.</title>
        <authorList>
            <person name="Chang Y."/>
            <person name="Desiro A."/>
            <person name="Na H."/>
            <person name="Sandor L."/>
            <person name="Lipzen A."/>
            <person name="Clum A."/>
            <person name="Barry K."/>
            <person name="Grigoriev I.V."/>
            <person name="Martin F.M."/>
            <person name="Stajich J.E."/>
            <person name="Smith M.E."/>
            <person name="Bonito G."/>
            <person name="Spatafora J.W."/>
        </authorList>
    </citation>
    <scope>NUCLEOTIDE SEQUENCE [LARGE SCALE GENOMIC DNA]</scope>
    <source>
        <strain evidence="1 2">AD002</strain>
    </source>
</reference>
<proteinExistence type="predicted"/>
<dbReference type="Proteomes" id="UP000274822">
    <property type="component" value="Unassembled WGS sequence"/>
</dbReference>
<comment type="caution">
    <text evidence="1">The sequence shown here is derived from an EMBL/GenBank/DDBJ whole genome shotgun (WGS) entry which is preliminary data.</text>
</comment>
<sequence length="50" mass="5681">MTVICIALDKMTYKKGFAHYFWNFTSSQDLKMSTTLPATRVPSPFSLGTF</sequence>
<evidence type="ECO:0000313" key="2">
    <source>
        <dbReference type="Proteomes" id="UP000274822"/>
    </source>
</evidence>
<protein>
    <submittedName>
        <fullName evidence="1">Uncharacterized protein</fullName>
    </submittedName>
</protein>
<gene>
    <name evidence="1" type="ORF">BC938DRAFT_478577</name>
</gene>
<evidence type="ECO:0000313" key="1">
    <source>
        <dbReference type="EMBL" id="RUS31039.1"/>
    </source>
</evidence>
<name>A0A433QMQ0_9FUNG</name>
<accession>A0A433QMQ0</accession>
<dbReference type="EMBL" id="RBNJ01003341">
    <property type="protein sequence ID" value="RUS31039.1"/>
    <property type="molecule type" value="Genomic_DNA"/>
</dbReference>